<evidence type="ECO:0000259" key="1">
    <source>
        <dbReference type="Pfam" id="PF04666"/>
    </source>
</evidence>
<dbReference type="GO" id="GO:0006487">
    <property type="term" value="P:protein N-linked glycosylation"/>
    <property type="evidence" value="ECO:0007669"/>
    <property type="project" value="TreeGrafter"/>
</dbReference>
<dbReference type="InterPro" id="IPR057279">
    <property type="entry name" value="MGAT4"/>
</dbReference>
<dbReference type="RefSeq" id="XP_021022790.1">
    <property type="nucleotide sequence ID" value="XM_021167131.1"/>
</dbReference>
<dbReference type="AlphaFoldDB" id="A0A6P5PZX0"/>
<dbReference type="Pfam" id="PF04666">
    <property type="entry name" value="MGAT4_cons"/>
    <property type="match status" value="1"/>
</dbReference>
<accession>A0A6P5PZX0</accession>
<dbReference type="KEGG" id="mcal:110298112"/>
<evidence type="ECO:0000313" key="2">
    <source>
        <dbReference type="Proteomes" id="UP000515126"/>
    </source>
</evidence>
<name>A0A6P5PZX0_MUSCR</name>
<feature type="domain" description="MGAT4 conserved region" evidence="1">
    <location>
        <begin position="65"/>
        <end position="324"/>
    </location>
</feature>
<dbReference type="PANTHER" id="PTHR12062:SF32">
    <property type="entry name" value="MGAT4 FAMILY, MEMBER F"/>
    <property type="match status" value="1"/>
</dbReference>
<gene>
    <name evidence="3" type="primary">LOC110298112</name>
</gene>
<dbReference type="GO" id="GO:0008375">
    <property type="term" value="F:acetylglucosaminyltransferase activity"/>
    <property type="evidence" value="ECO:0007669"/>
    <property type="project" value="TreeGrafter"/>
</dbReference>
<sequence length="479" mass="54716">MPKTAPGAMRGCLWRCVQVLASLVILGFFLQENIAAVRVKQQHNTLLSEKKKMIQQIAQEEISSKIKNHLKHFTEMQQSSHVLRHVTYTVLAGASYQPKRLLTVGIFSVPHSHRTHLLDTMSSLFQASSEQDLEYMLVLVLLSDTDPTWLNQTVANISGLFMPHIESGRLLVVHGLLGGSRAKSRNDTSPCGKLYSRQKTSLALLMNFALNLSEYFLLLGDNVKTAPKFLANVFWALPAWKQLHWVSLDFSSMPLSGKVFHTEDLSRFVSFLLLFPKDIPTHLLLSEFRLLLSQNVPIRFSPSVFYRMDKDSEFKDTCFPAEQDKDLGRPDNPAGTVFTNMISFWNTNPQFAYFLNDDYFWTLDPLEGNYLLVVLDKPQKVIKVAVETGSTKNRLNLLKHGQLLLGYSPMEYPQRCAHYNLVGPLVRGQLEQMVFYEEDAVTEISCIKLLVTSSHDYPVRIMQIKVWTEVEDEESWRLL</sequence>
<organism evidence="2 3">
    <name type="scientific">Mus caroli</name>
    <name type="common">Ryukyu mouse</name>
    <name type="synonym">Ricefield mouse</name>
    <dbReference type="NCBI Taxonomy" id="10089"/>
    <lineage>
        <taxon>Eukaryota</taxon>
        <taxon>Metazoa</taxon>
        <taxon>Chordata</taxon>
        <taxon>Craniata</taxon>
        <taxon>Vertebrata</taxon>
        <taxon>Euteleostomi</taxon>
        <taxon>Mammalia</taxon>
        <taxon>Eutheria</taxon>
        <taxon>Euarchontoglires</taxon>
        <taxon>Glires</taxon>
        <taxon>Rodentia</taxon>
        <taxon>Myomorpha</taxon>
        <taxon>Muroidea</taxon>
        <taxon>Muridae</taxon>
        <taxon>Murinae</taxon>
        <taxon>Mus</taxon>
        <taxon>Mus</taxon>
    </lineage>
</organism>
<dbReference type="InterPro" id="IPR006759">
    <property type="entry name" value="Glyco_transf_54"/>
</dbReference>
<protein>
    <submittedName>
        <fullName evidence="3">Alpha-1,3-mannosyl-glycoprotein 4-beta-N-acetylglucosaminyltransferase-like protein MGAT4E isoform X1</fullName>
    </submittedName>
</protein>
<dbReference type="GeneID" id="110298112"/>
<keyword evidence="2" id="KW-1185">Reference proteome</keyword>
<dbReference type="Proteomes" id="UP000515126">
    <property type="component" value="Chromosome 1"/>
</dbReference>
<dbReference type="PANTHER" id="PTHR12062">
    <property type="entry name" value="N-ACETYLGLUCOSAMINYLTRANSFERASE VI"/>
    <property type="match status" value="1"/>
</dbReference>
<reference evidence="3" key="1">
    <citation type="submission" date="2025-08" db="UniProtKB">
        <authorList>
            <consortium name="RefSeq"/>
        </authorList>
    </citation>
    <scope>IDENTIFICATION</scope>
</reference>
<evidence type="ECO:0000313" key="3">
    <source>
        <dbReference type="RefSeq" id="XP_021022790.1"/>
    </source>
</evidence>
<proteinExistence type="predicted"/>